<dbReference type="PANTHER" id="PTHR46307">
    <property type="entry name" value="G9A, ISOFORM B"/>
    <property type="match status" value="1"/>
</dbReference>
<sequence>MPLAEPHFSGPQNTGTRDWWSCCCPMGQTQISVTNLFLACGAVSLRNQAGQLPQQCTQLSSSSCRALQAFSAQLPSQVEQVLSRDISRGFEQVAIPCLNMVDQESCPGDFLYITGNIVSGSALLPTKKWDQSQCTQFTFT</sequence>
<dbReference type="Proteomes" id="UP000504612">
    <property type="component" value="Unplaced"/>
</dbReference>
<dbReference type="SUPFAM" id="SSF82199">
    <property type="entry name" value="SET domain"/>
    <property type="match status" value="1"/>
</dbReference>
<evidence type="ECO:0000313" key="1">
    <source>
        <dbReference type="Proteomes" id="UP000504612"/>
    </source>
</evidence>
<dbReference type="PANTHER" id="PTHR46307:SF2">
    <property type="entry name" value="HISTONE-LYSINE N-METHYLTRANSFERASE EHMT1"/>
    <property type="match status" value="1"/>
</dbReference>
<dbReference type="InterPro" id="IPR046341">
    <property type="entry name" value="SET_dom_sf"/>
</dbReference>
<dbReference type="GO" id="GO:0002039">
    <property type="term" value="F:p53 binding"/>
    <property type="evidence" value="ECO:0007669"/>
    <property type="project" value="InterPro"/>
</dbReference>
<proteinExistence type="predicted"/>
<dbReference type="GO" id="GO:0005634">
    <property type="term" value="C:nucleus"/>
    <property type="evidence" value="ECO:0007669"/>
    <property type="project" value="TreeGrafter"/>
</dbReference>
<organism evidence="1 2">
    <name type="scientific">Notechis scutatus</name>
    <name type="common">mainland tiger snake</name>
    <dbReference type="NCBI Taxonomy" id="8663"/>
    <lineage>
        <taxon>Eukaryota</taxon>
        <taxon>Metazoa</taxon>
        <taxon>Chordata</taxon>
        <taxon>Craniata</taxon>
        <taxon>Vertebrata</taxon>
        <taxon>Euteleostomi</taxon>
        <taxon>Lepidosauria</taxon>
        <taxon>Squamata</taxon>
        <taxon>Bifurcata</taxon>
        <taxon>Unidentata</taxon>
        <taxon>Episquamata</taxon>
        <taxon>Toxicofera</taxon>
        <taxon>Serpentes</taxon>
        <taxon>Colubroidea</taxon>
        <taxon>Elapidae</taxon>
        <taxon>Hydrophiinae</taxon>
        <taxon>Notechis</taxon>
    </lineage>
</organism>
<dbReference type="KEGG" id="nss:113422382"/>
<protein>
    <submittedName>
        <fullName evidence="2">Histone-lysine N-methyltransferase EHMT1-like</fullName>
    </submittedName>
</protein>
<accession>A0A6J1V6Z2</accession>
<dbReference type="GO" id="GO:0046974">
    <property type="term" value="F:histone H3K9 methyltransferase activity"/>
    <property type="evidence" value="ECO:0007669"/>
    <property type="project" value="TreeGrafter"/>
</dbReference>
<dbReference type="Gene3D" id="2.170.270.10">
    <property type="entry name" value="SET domain"/>
    <property type="match status" value="1"/>
</dbReference>
<dbReference type="GeneID" id="113422382"/>
<dbReference type="InterPro" id="IPR043550">
    <property type="entry name" value="EHMT1/EHMT2"/>
</dbReference>
<dbReference type="RefSeq" id="XP_026539057.1">
    <property type="nucleotide sequence ID" value="XM_026683272.1"/>
</dbReference>
<reference evidence="2" key="1">
    <citation type="submission" date="2025-08" db="UniProtKB">
        <authorList>
            <consortium name="RefSeq"/>
        </authorList>
    </citation>
    <scope>IDENTIFICATION</scope>
</reference>
<keyword evidence="1" id="KW-1185">Reference proteome</keyword>
<name>A0A6J1V6Z2_9SAUR</name>
<evidence type="ECO:0000313" key="2">
    <source>
        <dbReference type="RefSeq" id="XP_026539057.1"/>
    </source>
</evidence>
<dbReference type="GO" id="GO:0000122">
    <property type="term" value="P:negative regulation of transcription by RNA polymerase II"/>
    <property type="evidence" value="ECO:0007669"/>
    <property type="project" value="TreeGrafter"/>
</dbReference>
<dbReference type="GO" id="GO:0000785">
    <property type="term" value="C:chromatin"/>
    <property type="evidence" value="ECO:0007669"/>
    <property type="project" value="TreeGrafter"/>
</dbReference>
<gene>
    <name evidence="2" type="primary">LOC113422382</name>
</gene>
<dbReference type="AlphaFoldDB" id="A0A6J1V6Z2"/>